<evidence type="ECO:0000259" key="8">
    <source>
        <dbReference type="Pfam" id="PF01694"/>
    </source>
</evidence>
<evidence type="ECO:0000256" key="6">
    <source>
        <dbReference type="ARBA" id="ARBA00023136"/>
    </source>
</evidence>
<dbReference type="GO" id="GO:0016020">
    <property type="term" value="C:membrane"/>
    <property type="evidence" value="ECO:0007669"/>
    <property type="project" value="UniProtKB-SubCell"/>
</dbReference>
<proteinExistence type="predicted"/>
<evidence type="ECO:0000313" key="9">
    <source>
        <dbReference type="EMBL" id="SVE52630.1"/>
    </source>
</evidence>
<dbReference type="FunFam" id="1.20.1540.10:FF:000027">
    <property type="entry name" value="Rhomboid family intramembrane serine protease"/>
    <property type="match status" value="1"/>
</dbReference>
<dbReference type="Gene3D" id="1.20.1540.10">
    <property type="entry name" value="Rhomboid-like"/>
    <property type="match status" value="1"/>
</dbReference>
<feature type="non-terminal residue" evidence="9">
    <location>
        <position position="1"/>
    </location>
</feature>
<feature type="domain" description="Peptidase S54 rhomboid" evidence="8">
    <location>
        <begin position="57"/>
        <end position="200"/>
    </location>
</feature>
<keyword evidence="5 7" id="KW-1133">Transmembrane helix</keyword>
<dbReference type="Pfam" id="PF01694">
    <property type="entry name" value="Rhomboid"/>
    <property type="match status" value="1"/>
</dbReference>
<dbReference type="PANTHER" id="PTHR43066:SF26">
    <property type="entry name" value="RHOMBOID PROTEASE GLPG"/>
    <property type="match status" value="1"/>
</dbReference>
<sequence length="201" mass="22349">VFFPYKDDNPRILIPYVTYGIITLNVLIFLFQFGLDRQSSQSLILQFGLTPAHWTLPSLFTSMFLHGGVAHLLGNMWFMWIFGDNVESALGHVRYFIFYFLCGVGAAITQTAMDLHSTIPMIGASGAISGVLAAYMIRYPKARVHVFIFLFIFFTTIRVPAFVVIGFWFFEQLTNGLGTIGLDISGGVAWFAHIGGFIAGA</sequence>
<reference evidence="9" key="1">
    <citation type="submission" date="2018-05" db="EMBL/GenBank/DDBJ databases">
        <authorList>
            <person name="Lanie J.A."/>
            <person name="Ng W.-L."/>
            <person name="Kazmierczak K.M."/>
            <person name="Andrzejewski T.M."/>
            <person name="Davidsen T.M."/>
            <person name="Wayne K.J."/>
            <person name="Tettelin H."/>
            <person name="Glass J.I."/>
            <person name="Rusch D."/>
            <person name="Podicherti R."/>
            <person name="Tsui H.-C.T."/>
            <person name="Winkler M.E."/>
        </authorList>
    </citation>
    <scope>NUCLEOTIDE SEQUENCE</scope>
</reference>
<gene>
    <name evidence="9" type="ORF">METZ01_LOCUS505484</name>
</gene>
<keyword evidence="3" id="KW-0997">Cell inner membrane</keyword>
<feature type="transmembrane region" description="Helical" evidence="7">
    <location>
        <begin position="63"/>
        <end position="83"/>
    </location>
</feature>
<evidence type="ECO:0000256" key="4">
    <source>
        <dbReference type="ARBA" id="ARBA00022692"/>
    </source>
</evidence>
<feature type="non-terminal residue" evidence="9">
    <location>
        <position position="201"/>
    </location>
</feature>
<comment type="subcellular location">
    <subcellularLocation>
        <location evidence="1">Membrane</location>
        <topology evidence="1">Multi-pass membrane protein</topology>
    </subcellularLocation>
</comment>
<dbReference type="InterPro" id="IPR035952">
    <property type="entry name" value="Rhomboid-like_sf"/>
</dbReference>
<keyword evidence="6 7" id="KW-0472">Membrane</keyword>
<feature type="transmembrane region" description="Helical" evidence="7">
    <location>
        <begin position="144"/>
        <end position="170"/>
    </location>
</feature>
<accession>A0A383E884</accession>
<dbReference type="SUPFAM" id="SSF144091">
    <property type="entry name" value="Rhomboid-like"/>
    <property type="match status" value="1"/>
</dbReference>
<evidence type="ECO:0000256" key="7">
    <source>
        <dbReference type="SAM" id="Phobius"/>
    </source>
</evidence>
<dbReference type="PANTHER" id="PTHR43066">
    <property type="entry name" value="RHOMBOID-RELATED PROTEIN"/>
    <property type="match status" value="1"/>
</dbReference>
<feature type="transmembrane region" description="Helical" evidence="7">
    <location>
        <begin position="95"/>
        <end position="113"/>
    </location>
</feature>
<name>A0A383E884_9ZZZZ</name>
<organism evidence="9">
    <name type="scientific">marine metagenome</name>
    <dbReference type="NCBI Taxonomy" id="408172"/>
    <lineage>
        <taxon>unclassified sequences</taxon>
        <taxon>metagenomes</taxon>
        <taxon>ecological metagenomes</taxon>
    </lineage>
</organism>
<dbReference type="InterPro" id="IPR022764">
    <property type="entry name" value="Peptidase_S54_rhomboid_dom"/>
</dbReference>
<feature type="transmembrane region" description="Helical" evidence="7">
    <location>
        <begin position="12"/>
        <end position="35"/>
    </location>
</feature>
<dbReference type="GO" id="GO:0004252">
    <property type="term" value="F:serine-type endopeptidase activity"/>
    <property type="evidence" value="ECO:0007669"/>
    <property type="project" value="InterPro"/>
</dbReference>
<evidence type="ECO:0000256" key="2">
    <source>
        <dbReference type="ARBA" id="ARBA00022475"/>
    </source>
</evidence>
<evidence type="ECO:0000256" key="5">
    <source>
        <dbReference type="ARBA" id="ARBA00022989"/>
    </source>
</evidence>
<keyword evidence="2" id="KW-1003">Cell membrane</keyword>
<keyword evidence="4 7" id="KW-0812">Transmembrane</keyword>
<dbReference type="EMBL" id="UINC01223433">
    <property type="protein sequence ID" value="SVE52630.1"/>
    <property type="molecule type" value="Genomic_DNA"/>
</dbReference>
<feature type="transmembrane region" description="Helical" evidence="7">
    <location>
        <begin position="119"/>
        <end position="137"/>
    </location>
</feature>
<feature type="transmembrane region" description="Helical" evidence="7">
    <location>
        <begin position="176"/>
        <end position="199"/>
    </location>
</feature>
<dbReference type="AlphaFoldDB" id="A0A383E884"/>
<evidence type="ECO:0000256" key="1">
    <source>
        <dbReference type="ARBA" id="ARBA00004141"/>
    </source>
</evidence>
<evidence type="ECO:0000256" key="3">
    <source>
        <dbReference type="ARBA" id="ARBA00022519"/>
    </source>
</evidence>
<protein>
    <recommendedName>
        <fullName evidence="8">Peptidase S54 rhomboid domain-containing protein</fullName>
    </recommendedName>
</protein>